<gene>
    <name evidence="2" type="ORF">POCULU_LOCUS7037</name>
</gene>
<dbReference type="OrthoDB" id="6141102at2759"/>
<dbReference type="Pfam" id="PF00856">
    <property type="entry name" value="SET"/>
    <property type="match status" value="1"/>
</dbReference>
<dbReference type="PROSITE" id="PS50280">
    <property type="entry name" value="SET"/>
    <property type="match status" value="1"/>
</dbReference>
<name>A0A9N9C7Z2_9GLOM</name>
<evidence type="ECO:0000313" key="2">
    <source>
        <dbReference type="EMBL" id="CAG8592270.1"/>
    </source>
</evidence>
<organism evidence="2 3">
    <name type="scientific">Paraglomus occultum</name>
    <dbReference type="NCBI Taxonomy" id="144539"/>
    <lineage>
        <taxon>Eukaryota</taxon>
        <taxon>Fungi</taxon>
        <taxon>Fungi incertae sedis</taxon>
        <taxon>Mucoromycota</taxon>
        <taxon>Glomeromycotina</taxon>
        <taxon>Glomeromycetes</taxon>
        <taxon>Paraglomerales</taxon>
        <taxon>Paraglomeraceae</taxon>
        <taxon>Paraglomus</taxon>
    </lineage>
</organism>
<dbReference type="SUPFAM" id="SSF82199">
    <property type="entry name" value="SET domain"/>
    <property type="match status" value="1"/>
</dbReference>
<sequence length="374" mass="43442">FIKHLYILEFMDILEGALALVDISTFGVITPSLFSPLKKPNLGQLTIFISCATVFTRPPRQTTYSSNEYGHSDIVFRNQSNATASSKDQTTANWLFQPYEITVRPVTLLSLLIIILAGYNYTGEYRQEIQLCEPSLTEGDNITWIELPRAKEPEDYILLSSGAFVFKRFYMDEFEEEFWVEPINWPDFDKEILADIMSFKLQESVFQDKNIPAVTLKRVRDNSARFAPKIKDIELAVQNGTYVDDRSIYVRWVDENLRFGLFAGRDFEIGELLGIYTGEYVGGRVELEYAWEYNYLVQATNKKGEAVRCVIDARNKGNYLRFANHKDVDYNGEATYVMYNNMWFVLYVVKNNIKAHEQIFVNYGEAYWADRTKY</sequence>
<dbReference type="EMBL" id="CAJVPJ010001465">
    <property type="protein sequence ID" value="CAG8592270.1"/>
    <property type="molecule type" value="Genomic_DNA"/>
</dbReference>
<feature type="non-terminal residue" evidence="2">
    <location>
        <position position="374"/>
    </location>
</feature>
<protein>
    <submittedName>
        <fullName evidence="2">1724_t:CDS:1</fullName>
    </submittedName>
</protein>
<keyword evidence="3" id="KW-1185">Reference proteome</keyword>
<evidence type="ECO:0000313" key="3">
    <source>
        <dbReference type="Proteomes" id="UP000789572"/>
    </source>
</evidence>
<proteinExistence type="predicted"/>
<reference evidence="2" key="1">
    <citation type="submission" date="2021-06" db="EMBL/GenBank/DDBJ databases">
        <authorList>
            <person name="Kallberg Y."/>
            <person name="Tangrot J."/>
            <person name="Rosling A."/>
        </authorList>
    </citation>
    <scope>NUCLEOTIDE SEQUENCE</scope>
    <source>
        <strain evidence="2">IA702</strain>
    </source>
</reference>
<dbReference type="AlphaFoldDB" id="A0A9N9C7Z2"/>
<accession>A0A9N9C7Z2</accession>
<dbReference type="InterPro" id="IPR001214">
    <property type="entry name" value="SET_dom"/>
</dbReference>
<dbReference type="InterPro" id="IPR046341">
    <property type="entry name" value="SET_dom_sf"/>
</dbReference>
<dbReference type="SMART" id="SM00317">
    <property type="entry name" value="SET"/>
    <property type="match status" value="1"/>
</dbReference>
<dbReference type="Proteomes" id="UP000789572">
    <property type="component" value="Unassembled WGS sequence"/>
</dbReference>
<dbReference type="Gene3D" id="2.170.270.10">
    <property type="entry name" value="SET domain"/>
    <property type="match status" value="1"/>
</dbReference>
<comment type="caution">
    <text evidence="2">The sequence shown here is derived from an EMBL/GenBank/DDBJ whole genome shotgun (WGS) entry which is preliminary data.</text>
</comment>
<evidence type="ECO:0000259" key="1">
    <source>
        <dbReference type="PROSITE" id="PS50280"/>
    </source>
</evidence>
<feature type="domain" description="SET" evidence="1">
    <location>
        <begin position="246"/>
        <end position="364"/>
    </location>
</feature>